<accession>A0A078AXK2</accession>
<dbReference type="InParanoid" id="A0A078AXK2"/>
<sequence length="80" mass="9227">MGKSTLGFYLTLTFVFNRYLQTISKLLIHDPRPYMVDERVEAMSCSHEYGNPSGHAYIFGHQARNMGCSILPYLLQRLNL</sequence>
<organism evidence="1 2">
    <name type="scientific">Stylonychia lemnae</name>
    <name type="common">Ciliate</name>
    <dbReference type="NCBI Taxonomy" id="5949"/>
    <lineage>
        <taxon>Eukaryota</taxon>
        <taxon>Sar</taxon>
        <taxon>Alveolata</taxon>
        <taxon>Ciliophora</taxon>
        <taxon>Intramacronucleata</taxon>
        <taxon>Spirotrichea</taxon>
        <taxon>Stichotrichia</taxon>
        <taxon>Sporadotrichida</taxon>
        <taxon>Oxytrichidae</taxon>
        <taxon>Stylonychinae</taxon>
        <taxon>Stylonychia</taxon>
    </lineage>
</organism>
<dbReference type="EMBL" id="CCKQ01014216">
    <property type="protein sequence ID" value="CDW85967.1"/>
    <property type="molecule type" value="Genomic_DNA"/>
</dbReference>
<dbReference type="InterPro" id="IPR036938">
    <property type="entry name" value="PAP2/HPO_sf"/>
</dbReference>
<keyword evidence="2" id="KW-1185">Reference proteome</keyword>
<name>A0A078AXK2_STYLE</name>
<dbReference type="OrthoDB" id="307394at2759"/>
<reference evidence="1 2" key="1">
    <citation type="submission" date="2014-06" db="EMBL/GenBank/DDBJ databases">
        <authorList>
            <person name="Swart Estienne"/>
        </authorList>
    </citation>
    <scope>NUCLEOTIDE SEQUENCE [LARGE SCALE GENOMIC DNA]</scope>
    <source>
        <strain evidence="1 2">130c</strain>
    </source>
</reference>
<dbReference type="Proteomes" id="UP000039865">
    <property type="component" value="Unassembled WGS sequence"/>
</dbReference>
<proteinExistence type="predicted"/>
<dbReference type="SUPFAM" id="SSF48317">
    <property type="entry name" value="Acid phosphatase/Vanadium-dependent haloperoxidase"/>
    <property type="match status" value="1"/>
</dbReference>
<dbReference type="AlphaFoldDB" id="A0A078AXK2"/>
<evidence type="ECO:0000313" key="2">
    <source>
        <dbReference type="Proteomes" id="UP000039865"/>
    </source>
</evidence>
<evidence type="ECO:0000313" key="1">
    <source>
        <dbReference type="EMBL" id="CDW85967.1"/>
    </source>
</evidence>
<gene>
    <name evidence="1" type="primary">Contig1840.g1993</name>
    <name evidence="1" type="ORF">STYLEM_15058</name>
</gene>
<protein>
    <submittedName>
        <fullName evidence="1">Uncharacterized protein</fullName>
    </submittedName>
</protein>